<keyword evidence="5 7" id="KW-0274">FAD</keyword>
<dbReference type="EMBL" id="JBHSSW010000066">
    <property type="protein sequence ID" value="MFC6200080.1"/>
    <property type="molecule type" value="Genomic_DNA"/>
</dbReference>
<evidence type="ECO:0000259" key="9">
    <source>
        <dbReference type="Pfam" id="PF02770"/>
    </source>
</evidence>
<evidence type="ECO:0000256" key="6">
    <source>
        <dbReference type="ARBA" id="ARBA00023002"/>
    </source>
</evidence>
<accession>A0ABW1SEM5</accession>
<dbReference type="Pfam" id="PF02771">
    <property type="entry name" value="Acyl-CoA_dh_N"/>
    <property type="match status" value="1"/>
</dbReference>
<dbReference type="Pfam" id="PF00441">
    <property type="entry name" value="Acyl-CoA_dh_1"/>
    <property type="match status" value="1"/>
</dbReference>
<dbReference type="Gene3D" id="1.20.140.10">
    <property type="entry name" value="Butyryl-CoA Dehydrogenase, subunit A, domain 3"/>
    <property type="match status" value="1"/>
</dbReference>
<keyword evidence="4 7" id="KW-0285">Flavoprotein</keyword>
<evidence type="ECO:0000313" key="12">
    <source>
        <dbReference type="Proteomes" id="UP001596303"/>
    </source>
</evidence>
<dbReference type="InterPro" id="IPR046373">
    <property type="entry name" value="Acyl-CoA_Oxase/DH_mid-dom_sf"/>
</dbReference>
<dbReference type="InterPro" id="IPR036250">
    <property type="entry name" value="AcylCo_DH-like_C"/>
</dbReference>
<dbReference type="InterPro" id="IPR009075">
    <property type="entry name" value="AcylCo_DH/oxidase_C"/>
</dbReference>
<dbReference type="InterPro" id="IPR013786">
    <property type="entry name" value="AcylCoA_DH/ox_N"/>
</dbReference>
<dbReference type="SUPFAM" id="SSF47203">
    <property type="entry name" value="Acyl-CoA dehydrogenase C-terminal domain-like"/>
    <property type="match status" value="1"/>
</dbReference>
<evidence type="ECO:0000256" key="1">
    <source>
        <dbReference type="ARBA" id="ARBA00001974"/>
    </source>
</evidence>
<protein>
    <submittedName>
        <fullName evidence="11">Acyl-CoA dehydrogenase family protein</fullName>
    </submittedName>
</protein>
<dbReference type="PANTHER" id="PTHR48083">
    <property type="entry name" value="MEDIUM-CHAIN SPECIFIC ACYL-COA DEHYDROGENASE, MITOCHONDRIAL-RELATED"/>
    <property type="match status" value="1"/>
</dbReference>
<keyword evidence="12" id="KW-1185">Reference proteome</keyword>
<keyword evidence="6 7" id="KW-0560">Oxidoreductase</keyword>
<feature type="domain" description="Acyl-CoA dehydrogenase/oxidase N-terminal" evidence="10">
    <location>
        <begin position="12"/>
        <end position="131"/>
    </location>
</feature>
<evidence type="ECO:0000259" key="8">
    <source>
        <dbReference type="Pfam" id="PF00441"/>
    </source>
</evidence>
<evidence type="ECO:0000256" key="3">
    <source>
        <dbReference type="ARBA" id="ARBA00011738"/>
    </source>
</evidence>
<evidence type="ECO:0000256" key="4">
    <source>
        <dbReference type="ARBA" id="ARBA00022630"/>
    </source>
</evidence>
<evidence type="ECO:0000256" key="7">
    <source>
        <dbReference type="RuleBase" id="RU362125"/>
    </source>
</evidence>
<comment type="caution">
    <text evidence="11">The sequence shown here is derived from an EMBL/GenBank/DDBJ whole genome shotgun (WGS) entry which is preliminary data.</text>
</comment>
<reference evidence="12" key="1">
    <citation type="journal article" date="2019" name="Int. J. Syst. Evol. Microbiol.">
        <title>The Global Catalogue of Microorganisms (GCM) 10K type strain sequencing project: providing services to taxonomists for standard genome sequencing and annotation.</title>
        <authorList>
            <consortium name="The Broad Institute Genomics Platform"/>
            <consortium name="The Broad Institute Genome Sequencing Center for Infectious Disease"/>
            <person name="Wu L."/>
            <person name="Ma J."/>
        </authorList>
    </citation>
    <scope>NUCLEOTIDE SEQUENCE [LARGE SCALE GENOMIC DNA]</scope>
    <source>
        <strain evidence="12">CGMCC-1.15741</strain>
    </source>
</reference>
<dbReference type="Gene3D" id="1.10.540.10">
    <property type="entry name" value="Acyl-CoA dehydrogenase/oxidase, N-terminal domain"/>
    <property type="match status" value="1"/>
</dbReference>
<sequence>MDFEHSTKVKDMIARLEAFMEKHVYPTELEHHDWNANPDNLWKRWPGIDKLKDIARGEGLWNLFLPEEYGEYSPGLTNLEYAPLAEIMGRVPASSEYFNCSAPDTGNMEVLAKFGSPEQKERWLKPLLNGDIRSAYVMTEPQVASSDATNLELTIMPDGDHYVLNGRKWWISGAKNPNCKLFIVMGKTLLDNPRHQQHSQILVEPDTPGLTIVRQQTVFGSHNSPGGESELRFENVRVPKENLILGEGRGFEIAQGRLGPGRIHHCMRSIGQAQRALEIMSHRVENRVAFGKKLSDQSSIRQDVAKSFCEIEMARLLTLKAADAMDKYGNKVAKDLIAAIKVVAPQMAQTVTDRAIQAHGGMGVSDDTPIAGFFTLNRFVRIADGPDEVHMSQLGKMKIKEYAGQKQYWTERG</sequence>
<name>A0ABW1SEM5_9PROT</name>
<feature type="domain" description="Acyl-CoA oxidase/dehydrogenase middle" evidence="9">
    <location>
        <begin position="135"/>
        <end position="236"/>
    </location>
</feature>
<evidence type="ECO:0000313" key="11">
    <source>
        <dbReference type="EMBL" id="MFC6200080.1"/>
    </source>
</evidence>
<dbReference type="InterPro" id="IPR037069">
    <property type="entry name" value="AcylCoA_DH/ox_N_sf"/>
</dbReference>
<organism evidence="11 12">
    <name type="scientific">Ponticaulis profundi</name>
    <dbReference type="NCBI Taxonomy" id="2665222"/>
    <lineage>
        <taxon>Bacteria</taxon>
        <taxon>Pseudomonadati</taxon>
        <taxon>Pseudomonadota</taxon>
        <taxon>Alphaproteobacteria</taxon>
        <taxon>Hyphomonadales</taxon>
        <taxon>Hyphomonadaceae</taxon>
        <taxon>Ponticaulis</taxon>
    </lineage>
</organism>
<evidence type="ECO:0000256" key="2">
    <source>
        <dbReference type="ARBA" id="ARBA00009347"/>
    </source>
</evidence>
<comment type="cofactor">
    <cofactor evidence="1 7">
        <name>FAD</name>
        <dbReference type="ChEBI" id="CHEBI:57692"/>
    </cofactor>
</comment>
<dbReference type="Pfam" id="PF02770">
    <property type="entry name" value="Acyl-CoA_dh_M"/>
    <property type="match status" value="1"/>
</dbReference>
<feature type="domain" description="Acyl-CoA dehydrogenase/oxidase C-terminal" evidence="8">
    <location>
        <begin position="248"/>
        <end position="396"/>
    </location>
</feature>
<dbReference type="InterPro" id="IPR009100">
    <property type="entry name" value="AcylCoA_DH/oxidase_NM_dom_sf"/>
</dbReference>
<gene>
    <name evidence="11" type="ORF">ACFQDM_18555</name>
</gene>
<dbReference type="PANTHER" id="PTHR48083:SF13">
    <property type="entry name" value="ACYL-COA DEHYDROGENASE FAMILY MEMBER 11"/>
    <property type="match status" value="1"/>
</dbReference>
<comment type="similarity">
    <text evidence="2 7">Belongs to the acyl-CoA dehydrogenase family.</text>
</comment>
<dbReference type="Gene3D" id="2.40.110.10">
    <property type="entry name" value="Butyryl-CoA Dehydrogenase, subunit A, domain 2"/>
    <property type="match status" value="1"/>
</dbReference>
<evidence type="ECO:0000256" key="5">
    <source>
        <dbReference type="ARBA" id="ARBA00022827"/>
    </source>
</evidence>
<dbReference type="InterPro" id="IPR006091">
    <property type="entry name" value="Acyl-CoA_Oxase/DH_mid-dom"/>
</dbReference>
<dbReference type="InterPro" id="IPR050741">
    <property type="entry name" value="Acyl-CoA_dehydrogenase"/>
</dbReference>
<dbReference type="RefSeq" id="WP_377381975.1">
    <property type="nucleotide sequence ID" value="NZ_JBHSSW010000066.1"/>
</dbReference>
<comment type="subunit">
    <text evidence="3">Homodimer.</text>
</comment>
<evidence type="ECO:0000259" key="10">
    <source>
        <dbReference type="Pfam" id="PF02771"/>
    </source>
</evidence>
<proteinExistence type="inferred from homology"/>
<dbReference type="SUPFAM" id="SSF56645">
    <property type="entry name" value="Acyl-CoA dehydrogenase NM domain-like"/>
    <property type="match status" value="1"/>
</dbReference>
<dbReference type="Proteomes" id="UP001596303">
    <property type="component" value="Unassembled WGS sequence"/>
</dbReference>